<keyword evidence="5" id="KW-0378">Hydrolase</keyword>
<feature type="transmembrane region" description="Helical" evidence="9">
    <location>
        <begin position="179"/>
        <end position="200"/>
    </location>
</feature>
<evidence type="ECO:0000259" key="10">
    <source>
        <dbReference type="PROSITE" id="PS50235"/>
    </source>
</evidence>
<evidence type="ECO:0000256" key="1">
    <source>
        <dbReference type="ARBA" id="ARBA00000707"/>
    </source>
</evidence>
<dbReference type="Pfam" id="PF14555">
    <property type="entry name" value="UBA_4"/>
    <property type="match status" value="1"/>
</dbReference>
<evidence type="ECO:0000313" key="11">
    <source>
        <dbReference type="EMBL" id="PRP79760.1"/>
    </source>
</evidence>
<evidence type="ECO:0000313" key="12">
    <source>
        <dbReference type="Proteomes" id="UP000241769"/>
    </source>
</evidence>
<dbReference type="GO" id="GO:0043161">
    <property type="term" value="P:proteasome-mediated ubiquitin-dependent protein catabolic process"/>
    <property type="evidence" value="ECO:0007669"/>
    <property type="project" value="InterPro"/>
</dbReference>
<keyword evidence="6" id="KW-0788">Thiol protease</keyword>
<dbReference type="InterPro" id="IPR038765">
    <property type="entry name" value="Papain-like_cys_pep_sf"/>
</dbReference>
<feature type="transmembrane region" description="Helical" evidence="9">
    <location>
        <begin position="118"/>
        <end position="136"/>
    </location>
</feature>
<dbReference type="InterPro" id="IPR044635">
    <property type="entry name" value="UBP14-like"/>
</dbReference>
<dbReference type="GO" id="GO:0016579">
    <property type="term" value="P:protein deubiquitination"/>
    <property type="evidence" value="ECO:0007669"/>
    <property type="project" value="InterPro"/>
</dbReference>
<dbReference type="EMBL" id="MDYQ01000172">
    <property type="protein sequence ID" value="PRP79760.1"/>
    <property type="molecule type" value="Genomic_DNA"/>
</dbReference>
<dbReference type="PANTHER" id="PTHR43982:SF6">
    <property type="entry name" value="UBIQUITIN CARBOXYL-TERMINAL HYDROLASE 2-RELATED"/>
    <property type="match status" value="1"/>
</dbReference>
<dbReference type="InterPro" id="IPR018200">
    <property type="entry name" value="USP_CS"/>
</dbReference>
<dbReference type="PROSITE" id="PS00972">
    <property type="entry name" value="USP_1"/>
    <property type="match status" value="1"/>
</dbReference>
<evidence type="ECO:0000256" key="3">
    <source>
        <dbReference type="ARBA" id="ARBA00022670"/>
    </source>
</evidence>
<feature type="coiled-coil region" evidence="7">
    <location>
        <begin position="711"/>
        <end position="738"/>
    </location>
</feature>
<dbReference type="InterPro" id="IPR003903">
    <property type="entry name" value="UIM_dom"/>
</dbReference>
<dbReference type="GO" id="GO:0070628">
    <property type="term" value="F:proteasome binding"/>
    <property type="evidence" value="ECO:0007669"/>
    <property type="project" value="TreeGrafter"/>
</dbReference>
<evidence type="ECO:0000256" key="7">
    <source>
        <dbReference type="SAM" id="Coils"/>
    </source>
</evidence>
<feature type="transmembrane region" description="Helical" evidence="9">
    <location>
        <begin position="21"/>
        <end position="42"/>
    </location>
</feature>
<dbReference type="OrthoDB" id="2420415at2759"/>
<accession>A0A2P6N739</accession>
<dbReference type="GO" id="GO:0004843">
    <property type="term" value="F:cysteine-type deubiquitinase activity"/>
    <property type="evidence" value="ECO:0007669"/>
    <property type="project" value="UniProtKB-EC"/>
</dbReference>
<dbReference type="GO" id="GO:0061136">
    <property type="term" value="P:regulation of proteasomal protein catabolic process"/>
    <property type="evidence" value="ECO:0007669"/>
    <property type="project" value="TreeGrafter"/>
</dbReference>
<dbReference type="PROSITE" id="PS50235">
    <property type="entry name" value="USP_3"/>
    <property type="match status" value="1"/>
</dbReference>
<feature type="transmembrane region" description="Helical" evidence="9">
    <location>
        <begin position="85"/>
        <end position="106"/>
    </location>
</feature>
<evidence type="ECO:0000256" key="5">
    <source>
        <dbReference type="ARBA" id="ARBA00022801"/>
    </source>
</evidence>
<feature type="domain" description="USP" evidence="10">
    <location>
        <begin position="382"/>
        <end position="812"/>
    </location>
</feature>
<dbReference type="STRING" id="1890364.A0A2P6N739"/>
<feature type="coiled-coil region" evidence="7">
    <location>
        <begin position="825"/>
        <end position="856"/>
    </location>
</feature>
<name>A0A2P6N739_9EUKA</name>
<comment type="catalytic activity">
    <reaction evidence="1">
        <text>Thiol-dependent hydrolysis of ester, thioester, amide, peptide and isopeptide bonds formed by the C-terminal Gly of ubiquitin (a 76-residue protein attached to proteins as an intracellular targeting signal).</text>
        <dbReference type="EC" id="3.4.19.12"/>
    </reaction>
</comment>
<dbReference type="EC" id="3.4.19.12" evidence="2"/>
<organism evidence="11 12">
    <name type="scientific">Planoprotostelium fungivorum</name>
    <dbReference type="NCBI Taxonomy" id="1890364"/>
    <lineage>
        <taxon>Eukaryota</taxon>
        <taxon>Amoebozoa</taxon>
        <taxon>Evosea</taxon>
        <taxon>Variosea</taxon>
        <taxon>Cavosteliida</taxon>
        <taxon>Cavosteliaceae</taxon>
        <taxon>Planoprotostelium</taxon>
    </lineage>
</organism>
<feature type="region of interest" description="Disordered" evidence="8">
    <location>
        <begin position="418"/>
        <end position="437"/>
    </location>
</feature>
<keyword evidence="7" id="KW-0175">Coiled coil</keyword>
<dbReference type="Proteomes" id="UP000241769">
    <property type="component" value="Unassembled WGS sequence"/>
</dbReference>
<dbReference type="AlphaFoldDB" id="A0A2P6N739"/>
<evidence type="ECO:0000256" key="8">
    <source>
        <dbReference type="SAM" id="MobiDB-lite"/>
    </source>
</evidence>
<protein>
    <recommendedName>
        <fullName evidence="2">ubiquitinyl hydrolase 1</fullName>
        <ecNumber evidence="2">3.4.19.12</ecNumber>
    </recommendedName>
</protein>
<dbReference type="SUPFAM" id="SSF54001">
    <property type="entry name" value="Cysteine proteinases"/>
    <property type="match status" value="1"/>
</dbReference>
<evidence type="ECO:0000256" key="9">
    <source>
        <dbReference type="SAM" id="Phobius"/>
    </source>
</evidence>
<gene>
    <name evidence="11" type="ORF">PROFUN_12622</name>
</gene>
<feature type="compositionally biased region" description="Basic and acidic residues" evidence="8">
    <location>
        <begin position="428"/>
        <end position="437"/>
    </location>
</feature>
<keyword evidence="9" id="KW-0812">Transmembrane</keyword>
<dbReference type="InParanoid" id="A0A2P6N739"/>
<dbReference type="Gene3D" id="3.90.70.10">
    <property type="entry name" value="Cysteine proteinases"/>
    <property type="match status" value="1"/>
</dbReference>
<feature type="transmembrane region" description="Helical" evidence="9">
    <location>
        <begin position="54"/>
        <end position="73"/>
    </location>
</feature>
<dbReference type="InterPro" id="IPR001394">
    <property type="entry name" value="Peptidase_C19_UCH"/>
</dbReference>
<keyword evidence="3" id="KW-0645">Protease</keyword>
<reference evidence="11 12" key="1">
    <citation type="journal article" date="2018" name="Genome Biol. Evol.">
        <title>Multiple Roots of Fruiting Body Formation in Amoebozoa.</title>
        <authorList>
            <person name="Hillmann F."/>
            <person name="Forbes G."/>
            <person name="Novohradska S."/>
            <person name="Ferling I."/>
            <person name="Riege K."/>
            <person name="Groth M."/>
            <person name="Westermann M."/>
            <person name="Marz M."/>
            <person name="Spaller T."/>
            <person name="Winckler T."/>
            <person name="Schaap P."/>
            <person name="Glockner G."/>
        </authorList>
    </citation>
    <scope>NUCLEOTIDE SEQUENCE [LARGE SCALE GENOMIC DNA]</scope>
    <source>
        <strain evidence="11 12">Jena</strain>
    </source>
</reference>
<keyword evidence="4" id="KW-0833">Ubl conjugation pathway</keyword>
<comment type="caution">
    <text evidence="11">The sequence shown here is derived from an EMBL/GenBank/DDBJ whole genome shotgun (WGS) entry which is preliminary data.</text>
</comment>
<keyword evidence="9" id="KW-0472">Membrane</keyword>
<dbReference type="Pfam" id="PF00443">
    <property type="entry name" value="UCH"/>
    <property type="match status" value="1"/>
</dbReference>
<dbReference type="InterPro" id="IPR028889">
    <property type="entry name" value="USP"/>
</dbReference>
<keyword evidence="9" id="KW-1133">Transmembrane helix</keyword>
<sequence>MEEINDDGKRGTQQRQFKSTTLDLCQAFLPLFGIINLLPGVLPDHLHFPYRHTSGYMFAILLIWFLISLGALVKNPYILSQRWAATRVALPAVIISIVGLVTMLYLTFNYYTHEEHAYLFGLGLINLGLTLVLYLYSRIITEHGISHGLRWGYNTLLYTWGPGLVAVVVMAYIEKQWWLMATFLPMITLFTSMASFRYGLLMMNITLFSSSYYSEGKHNIRTRITGPGSKRQKIDLTMVALPYHSNPANTHKDETIDEEKVQSLMHITEVARERAVSLLKTTRGDLNAAVERVFNPSGEEAAAGTLATLATSKEDQELQKAIELSKQQTREKPVEMVDLSKPEDTNMAIAVENSLMANADGMSTINHYENPQFRKREDNVPVGIKNIGQTCYVNSLLQAYFHIPKLKRAILSYPTKVEPSDINPVEDEPSKKEDTDKMDLEVKEPPLLSQQSVQFMHELQKLFAMMELSNQKYVDPTALLGKVIGRDGKPVQIGDQGDVADFCEIFETNIARGFKAIAKNGEVNLVDELFHGTGVQYSSAKEQDSTTTESTKDAQISTLILPIGEESSNVYERIDEALTDESDYVTDKGYQSVANRSLWFKKLPDVVFLLQSRVYYDKESKTYLKRETPIHFPKELFMDRFYVENQAITTQKRRESVELKAHLAQQKQNLLNYTRYKGRDHAIDSAIESTLDYLKDNESDPSIIQLMDGYLQRERNNIQEIRDKIKGLEDEIEGLYSQLNQREKYQLFAACIHQGVAGSGHYWTHIRDLENNKWIKYNDVRVNEEEEENVMKDGLGQSRNATSAYFLIYVRDRQGDPDFSETFRRETVEGMQKSLREEVEESNKKFSKELEEWEKKAMNSGDKIQQIQYRFTSRLVEEEKAVEASGSLNEPDLRMKDLSTFLAAFAGPVKHGGYVASTIYKEIMNRSIVEDMGFSSHERMQQVLGDDVTKSAVDVVLNDTDIKKYEGLMNRWRWMYLYWYQAMESFTKEAVIEACKNVLGAYKAVREIEEMDGKYVEGIIYTAVKIVKKTNILTMLGNVDTDTIAESVRHLVLLTTIVVPRSSPDFAEISEPLLVSVGEMEEYLGKQEEMIEARQLLLQDDSSPLPPSVPLPKEPEDWTKFAQLFASAWKTFGPQISLVEFPATELMWWLADLVHFPSDLIHVSARSGASHSHHFHPYHKMGGAFFLFLFCVTLSQATKSSQCHPRHRLFLSRLYNQLTLHLAHSSTRYVTVALEPQAPNIRSIITTNATRERNGIFYRRQSTSADVEKWQ</sequence>
<evidence type="ECO:0000256" key="4">
    <source>
        <dbReference type="ARBA" id="ARBA00022786"/>
    </source>
</evidence>
<proteinExistence type="predicted"/>
<feature type="transmembrane region" description="Helical" evidence="9">
    <location>
        <begin position="156"/>
        <end position="173"/>
    </location>
</feature>
<keyword evidence="12" id="KW-1185">Reference proteome</keyword>
<dbReference type="PANTHER" id="PTHR43982">
    <property type="entry name" value="UBIQUITIN CARBOXYL-TERMINAL HYDROLASE"/>
    <property type="match status" value="1"/>
</dbReference>
<evidence type="ECO:0000256" key="6">
    <source>
        <dbReference type="ARBA" id="ARBA00022807"/>
    </source>
</evidence>
<evidence type="ECO:0000256" key="2">
    <source>
        <dbReference type="ARBA" id="ARBA00012759"/>
    </source>
</evidence>
<dbReference type="PROSITE" id="PS50330">
    <property type="entry name" value="UIM"/>
    <property type="match status" value="1"/>
</dbReference>